<protein>
    <recommendedName>
        <fullName evidence="1">F-box domain-containing protein</fullName>
    </recommendedName>
</protein>
<dbReference type="InterPro" id="IPR001810">
    <property type="entry name" value="F-box_dom"/>
</dbReference>
<gene>
    <name evidence="2" type="ORF">DdX_14277</name>
</gene>
<dbReference type="AlphaFoldDB" id="A0AAD4QVR9"/>
<name>A0AAD4QVR9_9BILA</name>
<sequence>MLPVYVLLDVLKCLDRDRLEKIQLTNRAINGIIKRDFVAKPLRLLPDSVVMKAEVQNGELILSIRRGEHRQWTFYSNECFVPQSREWINHSNDDDCKHTYPIDVMRPFLNEKVLFKQVFVVVNDDTTDTTYTLKHIAALESISHVWSGQMLRITSKLLEYQPGSFGLMFSNSAIMKCRILQLSGCWYIHYHQHDNGDFGHYCNVYSVPVIEYLWDTNGDLAADMIREKTAFPQSDTTIVLSTYSDEADPIFEAIRQEFLKSTSTCRLRVLMKVFHIPHTTDEENLDFYLENAHTNEALQAKQITEKEIKEKLDLSWPKIPGADVNIYMESAWLLERFPL</sequence>
<feature type="domain" description="F-box" evidence="1">
    <location>
        <begin position="1"/>
        <end position="42"/>
    </location>
</feature>
<reference evidence="2" key="1">
    <citation type="submission" date="2022-01" db="EMBL/GenBank/DDBJ databases">
        <title>Genome Sequence Resource for Two Populations of Ditylenchus destructor, the Migratory Endoparasitic Phytonematode.</title>
        <authorList>
            <person name="Zhang H."/>
            <person name="Lin R."/>
            <person name="Xie B."/>
        </authorList>
    </citation>
    <scope>NUCLEOTIDE SEQUENCE</scope>
    <source>
        <strain evidence="2">BazhouSP</strain>
    </source>
</reference>
<dbReference type="PROSITE" id="PS50181">
    <property type="entry name" value="FBOX"/>
    <property type="match status" value="1"/>
</dbReference>
<evidence type="ECO:0000313" key="3">
    <source>
        <dbReference type="Proteomes" id="UP001201812"/>
    </source>
</evidence>
<organism evidence="2 3">
    <name type="scientific">Ditylenchus destructor</name>
    <dbReference type="NCBI Taxonomy" id="166010"/>
    <lineage>
        <taxon>Eukaryota</taxon>
        <taxon>Metazoa</taxon>
        <taxon>Ecdysozoa</taxon>
        <taxon>Nematoda</taxon>
        <taxon>Chromadorea</taxon>
        <taxon>Rhabditida</taxon>
        <taxon>Tylenchina</taxon>
        <taxon>Tylenchomorpha</taxon>
        <taxon>Sphaerularioidea</taxon>
        <taxon>Anguinidae</taxon>
        <taxon>Anguininae</taxon>
        <taxon>Ditylenchus</taxon>
    </lineage>
</organism>
<evidence type="ECO:0000259" key="1">
    <source>
        <dbReference type="PROSITE" id="PS50181"/>
    </source>
</evidence>
<accession>A0AAD4QVR9</accession>
<dbReference type="EMBL" id="JAKKPZ010000068">
    <property type="protein sequence ID" value="KAI1704410.1"/>
    <property type="molecule type" value="Genomic_DNA"/>
</dbReference>
<comment type="caution">
    <text evidence="2">The sequence shown here is derived from an EMBL/GenBank/DDBJ whole genome shotgun (WGS) entry which is preliminary data.</text>
</comment>
<dbReference type="Proteomes" id="UP001201812">
    <property type="component" value="Unassembled WGS sequence"/>
</dbReference>
<keyword evidence="3" id="KW-1185">Reference proteome</keyword>
<evidence type="ECO:0000313" key="2">
    <source>
        <dbReference type="EMBL" id="KAI1704410.1"/>
    </source>
</evidence>
<proteinExistence type="predicted"/>